<keyword evidence="3 12" id="KW-0444">Lipid biosynthesis</keyword>
<keyword evidence="9 12" id="KW-0472">Membrane</keyword>
<dbReference type="EC" id="2.3.1.-" evidence="12"/>
<dbReference type="AlphaFoldDB" id="A0A7S1TG58"/>
<dbReference type="InterPro" id="IPR030457">
    <property type="entry name" value="ELO_CS"/>
</dbReference>
<protein>
    <recommendedName>
        <fullName evidence="12">Elongation of fatty acids protein</fullName>
        <ecNumber evidence="12">2.3.1.-</ecNumber>
    </recommendedName>
</protein>
<sequence>MEVRPWVKYDGFVFRDLPLSSVRTPLVGIFCYLAVIYGLRAWMKKREPMRLRVPTLIHNAFLCALSVSMAVGTLVELFMAVRNHGGLMSIVCDRSHETMSGMLAVWMYIFYASKYYELLDTVIMVLKKRPLNFLHVYHHCVVMPLFWVYMETDMVIHWILVVANSMVHVAMYYYYAIATLGKTVWWKKYITQAQILQFVIDVTATWPFPVLYYSSAGCSGSMRGWIFGQAVGLSFFKLFSDFYRRSYKTKSDGATAVTPPESSESTKKQN</sequence>
<dbReference type="PROSITE" id="PS01188">
    <property type="entry name" value="ELO"/>
    <property type="match status" value="1"/>
</dbReference>
<dbReference type="InterPro" id="IPR002076">
    <property type="entry name" value="ELO_fam"/>
</dbReference>
<evidence type="ECO:0000256" key="1">
    <source>
        <dbReference type="ARBA" id="ARBA00004141"/>
    </source>
</evidence>
<keyword evidence="10 12" id="KW-0275">Fatty acid biosynthesis</keyword>
<dbReference type="GO" id="GO:0034626">
    <property type="term" value="P:fatty acid elongation, polyunsaturated fatty acid"/>
    <property type="evidence" value="ECO:0007669"/>
    <property type="project" value="TreeGrafter"/>
</dbReference>
<evidence type="ECO:0000313" key="14">
    <source>
        <dbReference type="EMBL" id="CAD9233564.1"/>
    </source>
</evidence>
<dbReference type="EMBL" id="HBGH01010261">
    <property type="protein sequence ID" value="CAD9233564.1"/>
    <property type="molecule type" value="Transcribed_RNA"/>
</dbReference>
<accession>A0A7S1TG58</accession>
<dbReference type="PANTHER" id="PTHR11157">
    <property type="entry name" value="FATTY ACID ACYL TRANSFERASE-RELATED"/>
    <property type="match status" value="1"/>
</dbReference>
<feature type="region of interest" description="Disordered" evidence="13">
    <location>
        <begin position="250"/>
        <end position="270"/>
    </location>
</feature>
<evidence type="ECO:0000256" key="6">
    <source>
        <dbReference type="ARBA" id="ARBA00022832"/>
    </source>
</evidence>
<dbReference type="GO" id="GO:0005789">
    <property type="term" value="C:endoplasmic reticulum membrane"/>
    <property type="evidence" value="ECO:0007669"/>
    <property type="project" value="TreeGrafter"/>
</dbReference>
<dbReference type="GO" id="GO:0019367">
    <property type="term" value="P:fatty acid elongation, saturated fatty acid"/>
    <property type="evidence" value="ECO:0007669"/>
    <property type="project" value="TreeGrafter"/>
</dbReference>
<dbReference type="GO" id="GO:0042761">
    <property type="term" value="P:very long-chain fatty acid biosynthetic process"/>
    <property type="evidence" value="ECO:0007669"/>
    <property type="project" value="TreeGrafter"/>
</dbReference>
<organism evidence="14">
    <name type="scientific">Compsopogon caeruleus</name>
    <dbReference type="NCBI Taxonomy" id="31354"/>
    <lineage>
        <taxon>Eukaryota</taxon>
        <taxon>Rhodophyta</taxon>
        <taxon>Compsopogonophyceae</taxon>
        <taxon>Compsopogonales</taxon>
        <taxon>Compsopogonaceae</taxon>
        <taxon>Compsopogon</taxon>
    </lineage>
</organism>
<feature type="transmembrane region" description="Helical" evidence="12">
    <location>
        <begin position="60"/>
        <end position="81"/>
    </location>
</feature>
<dbReference type="PANTHER" id="PTHR11157:SF134">
    <property type="entry name" value="ELONGATION OF FATTY ACIDS PROTEIN 1-RELATED"/>
    <property type="match status" value="1"/>
</dbReference>
<feature type="transmembrane region" description="Helical" evidence="12">
    <location>
        <begin position="131"/>
        <end position="149"/>
    </location>
</feature>
<evidence type="ECO:0000256" key="4">
    <source>
        <dbReference type="ARBA" id="ARBA00022679"/>
    </source>
</evidence>
<dbReference type="GO" id="GO:0009922">
    <property type="term" value="F:fatty acid elongase activity"/>
    <property type="evidence" value="ECO:0007669"/>
    <property type="project" value="UniProtKB-EC"/>
</dbReference>
<evidence type="ECO:0000256" key="5">
    <source>
        <dbReference type="ARBA" id="ARBA00022692"/>
    </source>
</evidence>
<comment type="catalytic activity">
    <reaction evidence="12">
        <text>an acyl-CoA + malonyl-CoA + H(+) = a 3-oxoacyl-CoA + CO2 + CoA</text>
        <dbReference type="Rhea" id="RHEA:50252"/>
        <dbReference type="ChEBI" id="CHEBI:15378"/>
        <dbReference type="ChEBI" id="CHEBI:16526"/>
        <dbReference type="ChEBI" id="CHEBI:57287"/>
        <dbReference type="ChEBI" id="CHEBI:57384"/>
        <dbReference type="ChEBI" id="CHEBI:58342"/>
        <dbReference type="ChEBI" id="CHEBI:90726"/>
    </reaction>
    <physiologicalReaction direction="left-to-right" evidence="12">
        <dbReference type="Rhea" id="RHEA:50253"/>
    </physiologicalReaction>
</comment>
<evidence type="ECO:0000256" key="7">
    <source>
        <dbReference type="ARBA" id="ARBA00022989"/>
    </source>
</evidence>
<evidence type="ECO:0000256" key="12">
    <source>
        <dbReference type="RuleBase" id="RU361115"/>
    </source>
</evidence>
<keyword evidence="7 12" id="KW-1133">Transmembrane helix</keyword>
<evidence type="ECO:0000256" key="3">
    <source>
        <dbReference type="ARBA" id="ARBA00022516"/>
    </source>
</evidence>
<evidence type="ECO:0000256" key="2">
    <source>
        <dbReference type="ARBA" id="ARBA00007263"/>
    </source>
</evidence>
<feature type="transmembrane region" description="Helical" evidence="12">
    <location>
        <begin position="20"/>
        <end position="39"/>
    </location>
</feature>
<comment type="similarity">
    <text evidence="2 12">Belongs to the ELO family.</text>
</comment>
<keyword evidence="6 12" id="KW-0276">Fatty acid metabolism</keyword>
<dbReference type="GO" id="GO:0034625">
    <property type="term" value="P:fatty acid elongation, monounsaturated fatty acid"/>
    <property type="evidence" value="ECO:0007669"/>
    <property type="project" value="TreeGrafter"/>
</dbReference>
<evidence type="ECO:0000256" key="11">
    <source>
        <dbReference type="ARBA" id="ARBA00047375"/>
    </source>
</evidence>
<dbReference type="GO" id="GO:0030148">
    <property type="term" value="P:sphingolipid biosynthetic process"/>
    <property type="evidence" value="ECO:0007669"/>
    <property type="project" value="TreeGrafter"/>
</dbReference>
<evidence type="ECO:0000256" key="10">
    <source>
        <dbReference type="ARBA" id="ARBA00023160"/>
    </source>
</evidence>
<proteinExistence type="inferred from homology"/>
<dbReference type="Pfam" id="PF01151">
    <property type="entry name" value="ELO"/>
    <property type="match status" value="1"/>
</dbReference>
<keyword evidence="8 12" id="KW-0443">Lipid metabolism</keyword>
<comment type="subcellular location">
    <subcellularLocation>
        <location evidence="1">Membrane</location>
        <topology evidence="1">Multi-pass membrane protein</topology>
    </subcellularLocation>
</comment>
<evidence type="ECO:0000256" key="8">
    <source>
        <dbReference type="ARBA" id="ARBA00023098"/>
    </source>
</evidence>
<feature type="transmembrane region" description="Helical" evidence="12">
    <location>
        <begin position="155"/>
        <end position="175"/>
    </location>
</feature>
<feature type="transmembrane region" description="Helical" evidence="12">
    <location>
        <begin position="101"/>
        <end position="119"/>
    </location>
</feature>
<reference evidence="14" key="1">
    <citation type="submission" date="2021-01" db="EMBL/GenBank/DDBJ databases">
        <authorList>
            <person name="Corre E."/>
            <person name="Pelletier E."/>
            <person name="Niang G."/>
            <person name="Scheremetjew M."/>
            <person name="Finn R."/>
            <person name="Kale V."/>
            <person name="Holt S."/>
            <person name="Cochrane G."/>
            <person name="Meng A."/>
            <person name="Brown T."/>
            <person name="Cohen L."/>
        </authorList>
    </citation>
    <scope>NUCLEOTIDE SEQUENCE</scope>
    <source>
        <strain evidence="14">SAG 36.94</strain>
    </source>
</reference>
<evidence type="ECO:0000256" key="9">
    <source>
        <dbReference type="ARBA" id="ARBA00023136"/>
    </source>
</evidence>
<evidence type="ECO:0000256" key="13">
    <source>
        <dbReference type="SAM" id="MobiDB-lite"/>
    </source>
</evidence>
<name>A0A7S1TG58_9RHOD</name>
<gene>
    <name evidence="14" type="ORF">CCAE0312_LOCUS5650</name>
</gene>
<comment type="catalytic activity">
    <reaction evidence="11">
        <text>a very-long-chain acyl-CoA + malonyl-CoA + H(+) = a very-long-chain 3-oxoacyl-CoA + CO2 + CoA</text>
        <dbReference type="Rhea" id="RHEA:32727"/>
        <dbReference type="ChEBI" id="CHEBI:15378"/>
        <dbReference type="ChEBI" id="CHEBI:16526"/>
        <dbReference type="ChEBI" id="CHEBI:57287"/>
        <dbReference type="ChEBI" id="CHEBI:57384"/>
        <dbReference type="ChEBI" id="CHEBI:90725"/>
        <dbReference type="ChEBI" id="CHEBI:90736"/>
        <dbReference type="EC" id="2.3.1.199"/>
    </reaction>
</comment>
<keyword evidence="5 12" id="KW-0812">Transmembrane</keyword>
<keyword evidence="4 12" id="KW-0808">Transferase</keyword>